<dbReference type="InterPro" id="IPR029021">
    <property type="entry name" value="Prot-tyrosine_phosphatase-like"/>
</dbReference>
<dbReference type="InterPro" id="IPR003595">
    <property type="entry name" value="Tyr_Pase_cat"/>
</dbReference>
<keyword evidence="5" id="KW-0677">Repeat</keyword>
<accession>A0A0T6AWF5</accession>
<dbReference type="Pfam" id="PF18861">
    <property type="entry name" value="PTP_tm"/>
    <property type="match status" value="1"/>
</dbReference>
<name>A0A0T6AWF5_9SCAR</name>
<keyword evidence="8 11" id="KW-1133">Transmembrane helix</keyword>
<dbReference type="OrthoDB" id="5854685at2759"/>
<dbReference type="SMART" id="SM00060">
    <property type="entry name" value="FN3"/>
    <property type="match status" value="11"/>
</dbReference>
<feature type="domain" description="Fibronectin type-III" evidence="14">
    <location>
        <begin position="929"/>
        <end position="1033"/>
    </location>
</feature>
<dbReference type="InterPro" id="IPR003961">
    <property type="entry name" value="FN3_dom"/>
</dbReference>
<dbReference type="GO" id="GO:0048666">
    <property type="term" value="P:neuron development"/>
    <property type="evidence" value="ECO:0007669"/>
    <property type="project" value="UniProtKB-ARBA"/>
</dbReference>
<feature type="non-terminal residue" evidence="15">
    <location>
        <position position="1"/>
    </location>
</feature>
<dbReference type="EC" id="3.1.3.48" evidence="2"/>
<dbReference type="PROSITE" id="PS50853">
    <property type="entry name" value="FN3"/>
    <property type="match status" value="6"/>
</dbReference>
<evidence type="ECO:0000259" key="14">
    <source>
        <dbReference type="PROSITE" id="PS50853"/>
    </source>
</evidence>
<feature type="domain" description="Tyrosine specific protein phosphatases" evidence="13">
    <location>
        <begin position="1748"/>
        <end position="1808"/>
    </location>
</feature>
<evidence type="ECO:0000256" key="9">
    <source>
        <dbReference type="ARBA" id="ARBA00023136"/>
    </source>
</evidence>
<dbReference type="CDD" id="cd00063">
    <property type="entry name" value="FN3"/>
    <property type="match status" value="5"/>
</dbReference>
<dbReference type="GO" id="GO:0009653">
    <property type="term" value="P:anatomical structure morphogenesis"/>
    <property type="evidence" value="ECO:0007669"/>
    <property type="project" value="UniProtKB-ARBA"/>
</dbReference>
<dbReference type="PROSITE" id="PS50055">
    <property type="entry name" value="TYR_PHOSPHATASE_PTP"/>
    <property type="match status" value="1"/>
</dbReference>
<organism evidence="15 16">
    <name type="scientific">Oryctes borbonicus</name>
    <dbReference type="NCBI Taxonomy" id="1629725"/>
    <lineage>
        <taxon>Eukaryota</taxon>
        <taxon>Metazoa</taxon>
        <taxon>Ecdysozoa</taxon>
        <taxon>Arthropoda</taxon>
        <taxon>Hexapoda</taxon>
        <taxon>Insecta</taxon>
        <taxon>Pterygota</taxon>
        <taxon>Neoptera</taxon>
        <taxon>Endopterygota</taxon>
        <taxon>Coleoptera</taxon>
        <taxon>Polyphaga</taxon>
        <taxon>Scarabaeiformia</taxon>
        <taxon>Scarabaeidae</taxon>
        <taxon>Dynastinae</taxon>
        <taxon>Oryctes</taxon>
    </lineage>
</organism>
<keyword evidence="3 11" id="KW-0812">Transmembrane</keyword>
<evidence type="ECO:0000256" key="8">
    <source>
        <dbReference type="ARBA" id="ARBA00022989"/>
    </source>
</evidence>
<evidence type="ECO:0000256" key="3">
    <source>
        <dbReference type="ARBA" id="ARBA00022692"/>
    </source>
</evidence>
<evidence type="ECO:0000256" key="10">
    <source>
        <dbReference type="ARBA" id="ARBA00023180"/>
    </source>
</evidence>
<dbReference type="Proteomes" id="UP000051574">
    <property type="component" value="Unassembled WGS sequence"/>
</dbReference>
<dbReference type="InterPro" id="IPR000242">
    <property type="entry name" value="PTP_cat"/>
</dbReference>
<feature type="domain" description="Tyrosine-protein phosphatase" evidence="12">
    <location>
        <begin position="1570"/>
        <end position="1808"/>
    </location>
</feature>
<dbReference type="SMART" id="SM00194">
    <property type="entry name" value="PTPc"/>
    <property type="match status" value="1"/>
</dbReference>
<evidence type="ECO:0000256" key="5">
    <source>
        <dbReference type="ARBA" id="ARBA00022737"/>
    </source>
</evidence>
<evidence type="ECO:0000256" key="1">
    <source>
        <dbReference type="ARBA" id="ARBA00004479"/>
    </source>
</evidence>
<dbReference type="Gene3D" id="2.60.40.10">
    <property type="entry name" value="Immunoglobulins"/>
    <property type="match status" value="8"/>
</dbReference>
<feature type="domain" description="Fibronectin type-III" evidence="14">
    <location>
        <begin position="490"/>
        <end position="593"/>
    </location>
</feature>
<evidence type="ECO:0000256" key="2">
    <source>
        <dbReference type="ARBA" id="ARBA00013064"/>
    </source>
</evidence>
<dbReference type="PROSITE" id="PS50056">
    <property type="entry name" value="TYR_PHOSPHATASE_2"/>
    <property type="match status" value="1"/>
</dbReference>
<dbReference type="PANTHER" id="PTHR46957:SF3">
    <property type="entry name" value="CYTOKINE RECEPTOR"/>
    <property type="match status" value="1"/>
</dbReference>
<evidence type="ECO:0000256" key="7">
    <source>
        <dbReference type="ARBA" id="ARBA00022912"/>
    </source>
</evidence>
<dbReference type="InterPro" id="IPR016130">
    <property type="entry name" value="Tyr_Pase_AS"/>
</dbReference>
<gene>
    <name evidence="15" type="ORF">AMK59_8201</name>
</gene>
<dbReference type="PROSITE" id="PS00383">
    <property type="entry name" value="TYR_PHOSPHATASE_1"/>
    <property type="match status" value="1"/>
</dbReference>
<feature type="domain" description="Fibronectin type-III" evidence="14">
    <location>
        <begin position="708"/>
        <end position="814"/>
    </location>
</feature>
<keyword evidence="7" id="KW-0904">Protein phosphatase</keyword>
<protein>
    <recommendedName>
        <fullName evidence="2">protein-tyrosine-phosphatase</fullName>
        <ecNumber evidence="2">3.1.3.48</ecNumber>
    </recommendedName>
</protein>
<keyword evidence="4" id="KW-0732">Signal</keyword>
<dbReference type="SMART" id="SM00404">
    <property type="entry name" value="PTPc_motif"/>
    <property type="match status" value="1"/>
</dbReference>
<feature type="domain" description="Fibronectin type-III" evidence="14">
    <location>
        <begin position="1"/>
        <end position="85"/>
    </location>
</feature>
<evidence type="ECO:0000313" key="16">
    <source>
        <dbReference type="Proteomes" id="UP000051574"/>
    </source>
</evidence>
<reference evidence="15 16" key="1">
    <citation type="submission" date="2015-09" db="EMBL/GenBank/DDBJ databases">
        <title>Draft genome of the scarab beetle Oryctes borbonicus.</title>
        <authorList>
            <person name="Meyer J.M."/>
            <person name="Markov G.V."/>
            <person name="Baskaran P."/>
            <person name="Herrmann M."/>
            <person name="Sommer R.J."/>
            <person name="Roedelsperger C."/>
        </authorList>
    </citation>
    <scope>NUCLEOTIDE SEQUENCE [LARGE SCALE GENOMIC DNA]</scope>
    <source>
        <strain evidence="15">OB123</strain>
        <tissue evidence="15">Whole animal</tissue>
    </source>
</reference>
<dbReference type="EMBL" id="LJIG01022658">
    <property type="protein sequence ID" value="KRT79393.1"/>
    <property type="molecule type" value="Genomic_DNA"/>
</dbReference>
<dbReference type="PANTHER" id="PTHR46957">
    <property type="entry name" value="CYTOKINE RECEPTOR"/>
    <property type="match status" value="1"/>
</dbReference>
<evidence type="ECO:0000256" key="11">
    <source>
        <dbReference type="SAM" id="Phobius"/>
    </source>
</evidence>
<dbReference type="InterPro" id="IPR036116">
    <property type="entry name" value="FN3_sf"/>
</dbReference>
<evidence type="ECO:0000313" key="15">
    <source>
        <dbReference type="EMBL" id="KRT79393.1"/>
    </source>
</evidence>
<dbReference type="SUPFAM" id="SSF52799">
    <property type="entry name" value="(Phosphotyrosine protein) phosphatases II"/>
    <property type="match status" value="1"/>
</dbReference>
<dbReference type="GO" id="GO:0016020">
    <property type="term" value="C:membrane"/>
    <property type="evidence" value="ECO:0007669"/>
    <property type="project" value="UniProtKB-SubCell"/>
</dbReference>
<proteinExistence type="predicted"/>
<feature type="non-terminal residue" evidence="15">
    <location>
        <position position="1808"/>
    </location>
</feature>
<evidence type="ECO:0000256" key="6">
    <source>
        <dbReference type="ARBA" id="ARBA00022801"/>
    </source>
</evidence>
<evidence type="ECO:0000259" key="12">
    <source>
        <dbReference type="PROSITE" id="PS50055"/>
    </source>
</evidence>
<dbReference type="CDD" id="cd00047">
    <property type="entry name" value="PTPc"/>
    <property type="match status" value="1"/>
</dbReference>
<dbReference type="InterPro" id="IPR013783">
    <property type="entry name" value="Ig-like_fold"/>
</dbReference>
<dbReference type="SUPFAM" id="SSF49265">
    <property type="entry name" value="Fibronectin type III"/>
    <property type="match status" value="7"/>
</dbReference>
<dbReference type="PRINTS" id="PR00700">
    <property type="entry name" value="PRTYPHPHTASE"/>
</dbReference>
<keyword evidence="9 11" id="KW-0472">Membrane</keyword>
<dbReference type="InterPro" id="IPR000387">
    <property type="entry name" value="Tyr_Pase_dom"/>
</dbReference>
<keyword evidence="16" id="KW-1185">Reference proteome</keyword>
<dbReference type="InterPro" id="IPR050713">
    <property type="entry name" value="RTP_Phos/Ushers"/>
</dbReference>
<dbReference type="GO" id="GO:0004725">
    <property type="term" value="F:protein tyrosine phosphatase activity"/>
    <property type="evidence" value="ECO:0007669"/>
    <property type="project" value="UniProtKB-EC"/>
</dbReference>
<dbReference type="Gene3D" id="3.90.190.10">
    <property type="entry name" value="Protein tyrosine phosphatase superfamily"/>
    <property type="match status" value="1"/>
</dbReference>
<feature type="transmembrane region" description="Helical" evidence="11">
    <location>
        <begin position="1501"/>
        <end position="1526"/>
    </location>
</feature>
<comment type="subcellular location">
    <subcellularLocation>
        <location evidence="1">Membrane</location>
        <topology evidence="1">Single-pass type I membrane protein</topology>
    </subcellularLocation>
</comment>
<evidence type="ECO:0000256" key="4">
    <source>
        <dbReference type="ARBA" id="ARBA00022729"/>
    </source>
</evidence>
<dbReference type="InterPro" id="IPR041201">
    <property type="entry name" value="PTPRJ_TM"/>
</dbReference>
<dbReference type="Pfam" id="PF00102">
    <property type="entry name" value="Y_phosphatase"/>
    <property type="match status" value="1"/>
</dbReference>
<evidence type="ECO:0000259" key="13">
    <source>
        <dbReference type="PROSITE" id="PS50056"/>
    </source>
</evidence>
<sequence>GEVQGLTATPQVNSITVTWEAPMDNQCIVGYTVILNEISANVTATEHTISNLEACTSHTVNVAVFSDTAYGKNSTVSTTTITPTPISAVQNLGMQVLEDILRVTWDPPNLQGACVTRYGIIMWNQESTTVDGFTTETFFEFTPLIGCMAYNVMVKPMREVYDGVSKTEDTIIPPKVNTPPTLASPVSIDKTSATITLSLQEYTANMCNIFKVIVNCTLEGSESIEISKEQDHTDSSTRTATVEMEKLLPHTNYICYAYVENTAGISNASDAIEFQTSEDLPSSPQALNVVEDEEGLLITWDEPKEIPGVLGNYLITITPIKPLHDIPLDCEYPETSKDETSGLEYRYRNILANFLYNISVAVSTGAGIGPETTKTIETNPQAPETPQDVLWNITNDSPDIMLVITWKLPCKINGNLKHFEWILIGQHLENGNEVERNGIVQPTGNHLYEESINVLHYHNYTFRLAAYVQNGTDAIKGEDYVITFETDDGIPSAPQDLVVMQDDEGLLIIWKEPEEVLGILGNYSVTITAIGPQHNISEDCDLSTAPVTHLTFDLEYRYTTIFANYDYNISVAASTRAGYGPANSTTIVTDPEVPEAPRNVNLAVVDIIDNTFGINAFINWSEPCEINGELRYFEWVLEGRHLDNGKIDNRTEVVNPSEDHNYRETITNLLPYHNYTLRLAAYVANDTDEIKGEEYVNTFITVDGYPDAPTQLKVENVTSTGFNILWDEPSEKNGEILSYKIIIDTAGPNHVIPAGCPPPEYEAYNNYSTTSEDFLLQFTNGEPNFNYSITLAAETNAGFGKENVIEVVTKSAEPEALRDVRLMINNTLGEIYDARLTATWLQPCNNNGKLKYFLWILDGYSLDGETGNDSRSERVYPLDGEESFETIIEDLEPMFIYNLSLAACVEGPDEICGEIFTENFETPDGYASPPSNVTVRNVTDYSGILEWGEPGAKNGEIQIYLLEIISNGPTYYVPEGCTIAEAPSYAKNVSSATFEFPFDGLPSYNYVASVAAMTRAGIGYEGGVNFTLNSSPSQPPREVNYSIHNYKSDNYNASLTLTWLLPCNTYGKLRFFLWSMVGISQDGSYNFNGMVVAKEESEIDYKLVIDNLLPLHVYEFRIVAVVGDENQTIGEEFDKTFETPDGYPSKPLNLKASKITSELASIVWDEPQNRNGKLQNYRVVITSTGPVYSLPPFCSIDYEPLLHNVTIDPEMRSFAIQGRPNFHYEIVVDAATRTDYGTKAVLNIITLGAAPQSIENIKMNITDNKSESYASSVEISFDKPCTLHAMFSHYSVNIVGKRTGFDDDLHLFSIDDFGNTSFPFYLQPEYDYSGGISVVTLFHSSTLTIPGFLSPAGVPPPTTSVPDIYRFTPNTASIILSNEMFDRSFGDIMYYAIIINVDMDNYEELGGGFQFLSTASIWPNNSYYGHEEYQATPAFWNPFEKRTTNYTYTIGNENCSANLTSYCNGPLEPLTTYGVRVRGFTSSGYRDTKIAYFTTPAEETYLALILGLIFGILAAIILLIFIFILWRRKRKEKEDNLKEDTVIEIIKPPPISKNRFVDHCLMFEEDRSLLKAEYSHLDRLSATEKPSINVAMSDNNKRKNRYINIMPYDETRVKLSMDSNENYEDYINASYIKGYSRTPEYIATQGPMESTLEDFWRMIIQENVAVIVMVAQFVEQSKQKCFKYFPEKEEIMSVGRDINVKCTNEINLNDYINRTLLVEKGGEQMTVRHLQYILWPDFGCPTDTTSMLEFREVVRKHIEMSKSKAVVHCSAGVGRTGTLIAIDILLQKIDNSDDDINVFTTVLDLRKQ</sequence>
<feature type="domain" description="Fibronectin type-III" evidence="14">
    <location>
        <begin position="176"/>
        <end position="279"/>
    </location>
</feature>
<keyword evidence="10" id="KW-0325">Glycoprotein</keyword>
<keyword evidence="6" id="KW-0378">Hydrolase</keyword>
<comment type="caution">
    <text evidence="15">The sequence shown here is derived from an EMBL/GenBank/DDBJ whole genome shotgun (WGS) entry which is preliminary data.</text>
</comment>
<feature type="domain" description="Fibronectin type-III" evidence="14">
    <location>
        <begin position="280"/>
        <end position="382"/>
    </location>
</feature>
<dbReference type="Pfam" id="PF00041">
    <property type="entry name" value="fn3"/>
    <property type="match status" value="3"/>
</dbReference>